<sequence>MSEEVSIQIPSFPPFTLRSSLIDKDPVIWVHLLESYIKLFSYLINDNFQYLSIKSKQQLFQFLKNYLFEIYGEKSKIFSLGAINPDIRENERILKEVVFHFIKTYSILKLNLIGESIWYFIGIYIDGNQSTVRGLVDGSYKSKLNDNKKSGKISSISSVHTYLQKKIMNGNFTSDDLTILSQLLGQSINKSTTVDLKGGEIKKSINKKKSIEFVEKFVDKNWIEILEKLFANGRGIHHKISSEIMVISLISLPATQISKLLNDLKITKTSSMISCPLFTSIVISEEFNELIPIHEKIPHLLNGLEDVKVVKQEDIDTLVGIFPDLTIGKAKTILIDNDLNVEKVTNILLENPEVIKFIEEEPEELKQTEILKPTESESARFDSEKLSYTKLSKKTLDTKSLKERTLVAALRMMQESDDEPDDTYDVQDAGVVEEGGATTPIQKAFSNEELFLFSVFKKDGNEPFEKTSRKSSHRTLLKKQTKWSDEQLEGWFKQLLKSPRRYKLLEENYLFGDGNPNRTRKEPVSGQEVSDENITTATKEKEPIKKDIKNNKKEEKKPEKKEVKKTPSNKKNNHNRKSGHSKKTRNELNVN</sequence>
<dbReference type="EMBL" id="CALSDN010000017">
    <property type="protein sequence ID" value="CAH6723629.1"/>
    <property type="molecule type" value="Genomic_DNA"/>
</dbReference>
<organism evidence="1 2">
    <name type="scientific">[Candida] jaroonii</name>
    <dbReference type="NCBI Taxonomy" id="467808"/>
    <lineage>
        <taxon>Eukaryota</taxon>
        <taxon>Fungi</taxon>
        <taxon>Dikarya</taxon>
        <taxon>Ascomycota</taxon>
        <taxon>Saccharomycotina</taxon>
        <taxon>Pichiomycetes</taxon>
        <taxon>Debaryomycetaceae</taxon>
        <taxon>Yamadazyma</taxon>
    </lineage>
</organism>
<accession>A0ACA9YEX5</accession>
<dbReference type="Proteomes" id="UP001152531">
    <property type="component" value="Unassembled WGS sequence"/>
</dbReference>
<comment type="caution">
    <text evidence="1">The sequence shown here is derived from an EMBL/GenBank/DDBJ whole genome shotgun (WGS) entry which is preliminary data.</text>
</comment>
<evidence type="ECO:0000313" key="1">
    <source>
        <dbReference type="EMBL" id="CAH6723629.1"/>
    </source>
</evidence>
<evidence type="ECO:0000313" key="2">
    <source>
        <dbReference type="Proteomes" id="UP001152531"/>
    </source>
</evidence>
<name>A0ACA9YEX5_9ASCO</name>
<reference evidence="1" key="1">
    <citation type="submission" date="2022-06" db="EMBL/GenBank/DDBJ databases">
        <authorList>
            <person name="Legras J.-L."/>
            <person name="Devillers H."/>
            <person name="Grondin C."/>
        </authorList>
    </citation>
    <scope>NUCLEOTIDE SEQUENCE</scope>
    <source>
        <strain evidence="1">CLIB 1444</strain>
    </source>
</reference>
<gene>
    <name evidence="1" type="ORF">CLIB1444_17S01156</name>
</gene>
<proteinExistence type="predicted"/>
<keyword evidence="2" id="KW-1185">Reference proteome</keyword>
<protein>
    <submittedName>
        <fullName evidence="1">RQC trigger complex subunit Cue3p</fullName>
    </submittedName>
</protein>